<proteinExistence type="predicted"/>
<feature type="signal peptide" evidence="2">
    <location>
        <begin position="1"/>
        <end position="35"/>
    </location>
</feature>
<dbReference type="Proteomes" id="UP000254589">
    <property type="component" value="Unassembled WGS sequence"/>
</dbReference>
<feature type="compositionally biased region" description="Low complexity" evidence="1">
    <location>
        <begin position="53"/>
        <end position="69"/>
    </location>
</feature>
<accession>A0AAJ5D219</accession>
<protein>
    <recommendedName>
        <fullName evidence="5">Peptidase inhibitor I78 family</fullName>
    </recommendedName>
</protein>
<comment type="caution">
    <text evidence="3">The sequence shown here is derived from an EMBL/GenBank/DDBJ whole genome shotgun (WGS) entry which is preliminary data.</text>
</comment>
<evidence type="ECO:0000313" key="4">
    <source>
        <dbReference type="Proteomes" id="UP000254589"/>
    </source>
</evidence>
<evidence type="ECO:0000313" key="3">
    <source>
        <dbReference type="EMBL" id="SUA92406.1"/>
    </source>
</evidence>
<sequence>MHTTHKFGTPLHCTARVLGSTVAALCLTLAFGAHAAPGDGTHGMQGTQGPADSSIQGQTQGSAQGQTQTRASCTPDTPSDEALVGKTLAEAKTMLHGCPWRIGVQDGKALPVTRDYRADRRTLTIENDKVASVTRG</sequence>
<organism evidence="3 4">
    <name type="scientific">Pandoraea pulmonicola</name>
    <dbReference type="NCBI Taxonomy" id="93221"/>
    <lineage>
        <taxon>Bacteria</taxon>
        <taxon>Pseudomonadati</taxon>
        <taxon>Pseudomonadota</taxon>
        <taxon>Betaproteobacteria</taxon>
        <taxon>Burkholderiales</taxon>
        <taxon>Burkholderiaceae</taxon>
        <taxon>Pandoraea</taxon>
    </lineage>
</organism>
<dbReference type="AlphaFoldDB" id="A0AAJ5D219"/>
<evidence type="ECO:0000256" key="2">
    <source>
        <dbReference type="SAM" id="SignalP"/>
    </source>
</evidence>
<dbReference type="EMBL" id="UGSJ01000001">
    <property type="protein sequence ID" value="SUA92406.1"/>
    <property type="molecule type" value="Genomic_DNA"/>
</dbReference>
<dbReference type="RefSeq" id="WP_084072700.1">
    <property type="nucleotide sequence ID" value="NZ_CP010310.2"/>
</dbReference>
<reference evidence="3 4" key="1">
    <citation type="submission" date="2018-06" db="EMBL/GenBank/DDBJ databases">
        <authorList>
            <consortium name="Pathogen Informatics"/>
            <person name="Doyle S."/>
        </authorList>
    </citation>
    <scope>NUCLEOTIDE SEQUENCE [LARGE SCALE GENOMIC DNA]</scope>
    <source>
        <strain evidence="3 4">NCTC13159</strain>
    </source>
</reference>
<keyword evidence="2" id="KW-0732">Signal</keyword>
<feature type="chain" id="PRO_5042519976" description="Peptidase inhibitor I78 family" evidence="2">
    <location>
        <begin position="36"/>
        <end position="136"/>
    </location>
</feature>
<feature type="region of interest" description="Disordered" evidence="1">
    <location>
        <begin position="39"/>
        <end position="81"/>
    </location>
</feature>
<evidence type="ECO:0008006" key="5">
    <source>
        <dbReference type="Google" id="ProtNLM"/>
    </source>
</evidence>
<name>A0AAJ5D219_PANPU</name>
<gene>
    <name evidence="3" type="ORF">NCTC13159_03936</name>
</gene>
<evidence type="ECO:0000256" key="1">
    <source>
        <dbReference type="SAM" id="MobiDB-lite"/>
    </source>
</evidence>